<evidence type="ECO:0000259" key="1">
    <source>
        <dbReference type="PROSITE" id="PS50191"/>
    </source>
</evidence>
<dbReference type="Gene3D" id="3.40.525.10">
    <property type="entry name" value="CRAL-TRIO lipid binding domain"/>
    <property type="match status" value="1"/>
</dbReference>
<organism evidence="2 3">
    <name type="scientific">Psylliodes chrysocephalus</name>
    <dbReference type="NCBI Taxonomy" id="3402493"/>
    <lineage>
        <taxon>Eukaryota</taxon>
        <taxon>Metazoa</taxon>
        <taxon>Ecdysozoa</taxon>
        <taxon>Arthropoda</taxon>
        <taxon>Hexapoda</taxon>
        <taxon>Insecta</taxon>
        <taxon>Pterygota</taxon>
        <taxon>Neoptera</taxon>
        <taxon>Endopterygota</taxon>
        <taxon>Coleoptera</taxon>
        <taxon>Polyphaga</taxon>
        <taxon>Cucujiformia</taxon>
        <taxon>Chrysomeloidea</taxon>
        <taxon>Chrysomelidae</taxon>
        <taxon>Galerucinae</taxon>
        <taxon>Alticini</taxon>
        <taxon>Psylliodes</taxon>
    </lineage>
</organism>
<dbReference type="PROSITE" id="PS50191">
    <property type="entry name" value="CRAL_TRIO"/>
    <property type="match status" value="1"/>
</dbReference>
<dbReference type="InterPro" id="IPR036865">
    <property type="entry name" value="CRAL-TRIO_dom_sf"/>
</dbReference>
<dbReference type="GO" id="GO:1902936">
    <property type="term" value="F:phosphatidylinositol bisphosphate binding"/>
    <property type="evidence" value="ECO:0007669"/>
    <property type="project" value="TreeGrafter"/>
</dbReference>
<dbReference type="GO" id="GO:0016020">
    <property type="term" value="C:membrane"/>
    <property type="evidence" value="ECO:0007669"/>
    <property type="project" value="TreeGrafter"/>
</dbReference>
<dbReference type="PANTHER" id="PTHR10174:SF222">
    <property type="entry name" value="GH10083P-RELATED"/>
    <property type="match status" value="1"/>
</dbReference>
<keyword evidence="3" id="KW-1185">Reference proteome</keyword>
<sequence length="303" mass="35854">MTENLLITDRQRIRKSWGKTDLDVLEYIGIIKRWLETQKHLPEIPCDNMIEFFLTNCKYSIEKTKQNLDMYYTSRDLMPLIYRGVHPCKSEVDPGYKTGMGCTLPKLTQDMYRITIFKYNDVNPDDSDVVKFVAHGLNNIYEVRLHEDLVLGDIFIIDFEFVKFGVMAKFSPILMKNIAQVFEKVQSSRMKALHFLYPPGYVDKIITVFKTFLPKKLQERIFIHKTIEDLLRCIPRDILPCDYGGFQKSMAEIEDLWKKKFQQYKDRFDKLENMKVDESLRPEKLENDEILGYHGNFKKISID</sequence>
<dbReference type="PANTHER" id="PTHR10174">
    <property type="entry name" value="ALPHA-TOCOPHEROL TRANSFER PROTEIN-RELATED"/>
    <property type="match status" value="1"/>
</dbReference>
<protein>
    <recommendedName>
        <fullName evidence="1">CRAL-TRIO domain-containing protein</fullName>
    </recommendedName>
</protein>
<evidence type="ECO:0000313" key="3">
    <source>
        <dbReference type="Proteomes" id="UP001153636"/>
    </source>
</evidence>
<accession>A0A9P0CXI1</accession>
<dbReference type="Gene3D" id="1.20.5.1200">
    <property type="entry name" value="Alpha-tocopherol transfer"/>
    <property type="match status" value="1"/>
</dbReference>
<dbReference type="EMBL" id="OV651815">
    <property type="protein sequence ID" value="CAH1108293.1"/>
    <property type="molecule type" value="Genomic_DNA"/>
</dbReference>
<proteinExistence type="predicted"/>
<dbReference type="AlphaFoldDB" id="A0A9P0CXI1"/>
<dbReference type="SUPFAM" id="SSF52087">
    <property type="entry name" value="CRAL/TRIO domain"/>
    <property type="match status" value="1"/>
</dbReference>
<evidence type="ECO:0000313" key="2">
    <source>
        <dbReference type="EMBL" id="CAH1108293.1"/>
    </source>
</evidence>
<dbReference type="InterPro" id="IPR001251">
    <property type="entry name" value="CRAL-TRIO_dom"/>
</dbReference>
<dbReference type="CDD" id="cd00170">
    <property type="entry name" value="SEC14"/>
    <property type="match status" value="1"/>
</dbReference>
<dbReference type="InterPro" id="IPR036273">
    <property type="entry name" value="CRAL/TRIO_N_dom_sf"/>
</dbReference>
<dbReference type="Pfam" id="PF00650">
    <property type="entry name" value="CRAL_TRIO"/>
    <property type="match status" value="1"/>
</dbReference>
<dbReference type="Proteomes" id="UP001153636">
    <property type="component" value="Chromosome 3"/>
</dbReference>
<gene>
    <name evidence="2" type="ORF">PSYICH_LOCUS8363</name>
</gene>
<dbReference type="PRINTS" id="PR00180">
    <property type="entry name" value="CRETINALDHBP"/>
</dbReference>
<reference evidence="2" key="1">
    <citation type="submission" date="2022-01" db="EMBL/GenBank/DDBJ databases">
        <authorList>
            <person name="King R."/>
        </authorList>
    </citation>
    <scope>NUCLEOTIDE SEQUENCE</scope>
</reference>
<dbReference type="SUPFAM" id="SSF46938">
    <property type="entry name" value="CRAL/TRIO N-terminal domain"/>
    <property type="match status" value="1"/>
</dbReference>
<dbReference type="OrthoDB" id="6575879at2759"/>
<name>A0A9P0CXI1_9CUCU</name>
<feature type="domain" description="CRAL-TRIO" evidence="1">
    <location>
        <begin position="156"/>
        <end position="251"/>
    </location>
</feature>